<evidence type="ECO:0000313" key="2">
    <source>
        <dbReference type="EMBL" id="KAL2063200.1"/>
    </source>
</evidence>
<sequence length="170" mass="18813">MQHHAIQHPPMDQSQPHFPQTQQPYQDQCSGAYRQLHSQHSGVLQALSDSSHQNNSLQNELRQTYENLTGHKAKIAEYEILLGSQCSSSQKGNCEDAKAAQSENTIRDLQVENANLVYSLRIAQGATIANGSETFNRVDCIDPCDRAECLQTPTSVQTPATTSFGEEGER</sequence>
<feature type="region of interest" description="Disordered" evidence="1">
    <location>
        <begin position="1"/>
        <end position="28"/>
    </location>
</feature>
<organism evidence="2 3">
    <name type="scientific">Oculimacula yallundae</name>
    <dbReference type="NCBI Taxonomy" id="86028"/>
    <lineage>
        <taxon>Eukaryota</taxon>
        <taxon>Fungi</taxon>
        <taxon>Dikarya</taxon>
        <taxon>Ascomycota</taxon>
        <taxon>Pezizomycotina</taxon>
        <taxon>Leotiomycetes</taxon>
        <taxon>Helotiales</taxon>
        <taxon>Ploettnerulaceae</taxon>
        <taxon>Oculimacula</taxon>
    </lineage>
</organism>
<comment type="caution">
    <text evidence="2">The sequence shown here is derived from an EMBL/GenBank/DDBJ whole genome shotgun (WGS) entry which is preliminary data.</text>
</comment>
<evidence type="ECO:0000256" key="1">
    <source>
        <dbReference type="SAM" id="MobiDB-lite"/>
    </source>
</evidence>
<reference evidence="2 3" key="1">
    <citation type="journal article" date="2024" name="Commun. Biol.">
        <title>Comparative genomic analysis of thermophilic fungi reveals convergent evolutionary adaptations and gene losses.</title>
        <authorList>
            <person name="Steindorff A.S."/>
            <person name="Aguilar-Pontes M.V."/>
            <person name="Robinson A.J."/>
            <person name="Andreopoulos B."/>
            <person name="LaButti K."/>
            <person name="Kuo A."/>
            <person name="Mondo S."/>
            <person name="Riley R."/>
            <person name="Otillar R."/>
            <person name="Haridas S."/>
            <person name="Lipzen A."/>
            <person name="Grimwood J."/>
            <person name="Schmutz J."/>
            <person name="Clum A."/>
            <person name="Reid I.D."/>
            <person name="Moisan M.C."/>
            <person name="Butler G."/>
            <person name="Nguyen T.T.M."/>
            <person name="Dewar K."/>
            <person name="Conant G."/>
            <person name="Drula E."/>
            <person name="Henrissat B."/>
            <person name="Hansel C."/>
            <person name="Singer S."/>
            <person name="Hutchinson M.I."/>
            <person name="de Vries R.P."/>
            <person name="Natvig D.O."/>
            <person name="Powell A.J."/>
            <person name="Tsang A."/>
            <person name="Grigoriev I.V."/>
        </authorList>
    </citation>
    <scope>NUCLEOTIDE SEQUENCE [LARGE SCALE GENOMIC DNA]</scope>
    <source>
        <strain evidence="2 3">CBS 494.80</strain>
    </source>
</reference>
<keyword evidence="3" id="KW-1185">Reference proteome</keyword>
<gene>
    <name evidence="2" type="ORF">VTL71DRAFT_5004</name>
</gene>
<dbReference type="EMBL" id="JAZHXI010000015">
    <property type="protein sequence ID" value="KAL2063200.1"/>
    <property type="molecule type" value="Genomic_DNA"/>
</dbReference>
<accession>A0ABR4C019</accession>
<evidence type="ECO:0000313" key="3">
    <source>
        <dbReference type="Proteomes" id="UP001595075"/>
    </source>
</evidence>
<dbReference type="Proteomes" id="UP001595075">
    <property type="component" value="Unassembled WGS sequence"/>
</dbReference>
<proteinExistence type="predicted"/>
<feature type="compositionally biased region" description="Polar residues" evidence="1">
    <location>
        <begin position="12"/>
        <end position="28"/>
    </location>
</feature>
<protein>
    <submittedName>
        <fullName evidence="2">Uncharacterized protein</fullName>
    </submittedName>
</protein>
<name>A0ABR4C019_9HELO</name>